<evidence type="ECO:0000313" key="3">
    <source>
        <dbReference type="RefSeq" id="XP_033463802.1"/>
    </source>
</evidence>
<proteinExistence type="predicted"/>
<dbReference type="RefSeq" id="XP_033463802.1">
    <property type="nucleotide sequence ID" value="XM_033608360.1"/>
</dbReference>
<organism evidence="3">
    <name type="scientific">Dissoconium aciculare CBS 342.82</name>
    <dbReference type="NCBI Taxonomy" id="1314786"/>
    <lineage>
        <taxon>Eukaryota</taxon>
        <taxon>Fungi</taxon>
        <taxon>Dikarya</taxon>
        <taxon>Ascomycota</taxon>
        <taxon>Pezizomycotina</taxon>
        <taxon>Dothideomycetes</taxon>
        <taxon>Dothideomycetidae</taxon>
        <taxon>Mycosphaerellales</taxon>
        <taxon>Dissoconiaceae</taxon>
        <taxon>Dissoconium</taxon>
    </lineage>
</organism>
<evidence type="ECO:0000256" key="1">
    <source>
        <dbReference type="SAM" id="MobiDB-lite"/>
    </source>
</evidence>
<dbReference type="AlphaFoldDB" id="A0A6J3MFH7"/>
<gene>
    <name evidence="3" type="ORF">K489DRAFT_429087</name>
</gene>
<accession>A0A6J3MFH7</accession>
<feature type="region of interest" description="Disordered" evidence="1">
    <location>
        <begin position="160"/>
        <end position="179"/>
    </location>
</feature>
<dbReference type="Proteomes" id="UP000504637">
    <property type="component" value="Unplaced"/>
</dbReference>
<sequence length="243" mass="26164">MAPRSVPWTRADEDRLWVFGNNMVHRGERWADLEHEFNLAGRGRSNLALRLKWMKLNARGGPGAPPAPTATQGQAATTAPVVNGLNEADDDDDDEIDVDEEGNDDDDVSFVDDDEMTGDDAEEHPAAQPHPADLAMEARKEAAVGLMALTSGNQPLVPLPTPAASSSSSSSSATTTPATISFTPINRPVRAAPCADLFKMEFDFIMSPFPTPVLSNVRAEPFEPKAWAHGPPRSFEAACDMRA</sequence>
<evidence type="ECO:0008006" key="4">
    <source>
        <dbReference type="Google" id="ProtNLM"/>
    </source>
</evidence>
<feature type="compositionally biased region" description="Acidic residues" evidence="1">
    <location>
        <begin position="87"/>
        <end position="122"/>
    </location>
</feature>
<reference evidence="3" key="3">
    <citation type="submission" date="2025-08" db="UniProtKB">
        <authorList>
            <consortium name="RefSeq"/>
        </authorList>
    </citation>
    <scope>IDENTIFICATION</scope>
    <source>
        <strain evidence="3">CBS 342.82</strain>
    </source>
</reference>
<name>A0A6J3MFH7_9PEZI</name>
<protein>
    <recommendedName>
        <fullName evidence="4">Myb-like domain-containing protein</fullName>
    </recommendedName>
</protein>
<reference evidence="3" key="1">
    <citation type="submission" date="2020-01" db="EMBL/GenBank/DDBJ databases">
        <authorList>
            <consortium name="DOE Joint Genome Institute"/>
            <person name="Haridas S."/>
            <person name="Albert R."/>
            <person name="Binder M."/>
            <person name="Bloem J."/>
            <person name="Labutti K."/>
            <person name="Salamov A."/>
            <person name="Andreopoulos B."/>
            <person name="Baker S.E."/>
            <person name="Barry K."/>
            <person name="Bills G."/>
            <person name="Bluhm B.H."/>
            <person name="Cannon C."/>
            <person name="Castanera R."/>
            <person name="Culley D.E."/>
            <person name="Daum C."/>
            <person name="Ezra D."/>
            <person name="Gonzalez J.B."/>
            <person name="Henrissat B."/>
            <person name="Kuo A."/>
            <person name="Liang C."/>
            <person name="Lipzen A."/>
            <person name="Lutzoni F."/>
            <person name="Magnuson J."/>
            <person name="Mondo S."/>
            <person name="Nolan M."/>
            <person name="Ohm R."/>
            <person name="Pangilinan J."/>
            <person name="Park H.-J."/>
            <person name="Ramirez L."/>
            <person name="Alfaro M."/>
            <person name="Sun H."/>
            <person name="Tritt A."/>
            <person name="Yoshinaga Y."/>
            <person name="Zwiers L.-H."/>
            <person name="Turgeon B.G."/>
            <person name="Goodwin S.B."/>
            <person name="Spatafora J.W."/>
            <person name="Crous P.W."/>
            <person name="Grigoriev I.V."/>
        </authorList>
    </citation>
    <scope>NUCLEOTIDE SEQUENCE</scope>
    <source>
        <strain evidence="3">CBS 342.82</strain>
    </source>
</reference>
<evidence type="ECO:0000313" key="2">
    <source>
        <dbReference type="Proteomes" id="UP000504637"/>
    </source>
</evidence>
<feature type="compositionally biased region" description="Low complexity" evidence="1">
    <location>
        <begin position="162"/>
        <end position="179"/>
    </location>
</feature>
<keyword evidence="2" id="KW-1185">Reference proteome</keyword>
<dbReference type="GeneID" id="54366160"/>
<reference evidence="3" key="2">
    <citation type="submission" date="2020-04" db="EMBL/GenBank/DDBJ databases">
        <authorList>
            <consortium name="NCBI Genome Project"/>
        </authorList>
    </citation>
    <scope>NUCLEOTIDE SEQUENCE</scope>
    <source>
        <strain evidence="3">CBS 342.82</strain>
    </source>
</reference>
<feature type="region of interest" description="Disordered" evidence="1">
    <location>
        <begin position="81"/>
        <end position="130"/>
    </location>
</feature>